<dbReference type="GO" id="GO:0003723">
    <property type="term" value="F:RNA binding"/>
    <property type="evidence" value="ECO:0007669"/>
    <property type="project" value="TreeGrafter"/>
</dbReference>
<dbReference type="AlphaFoldDB" id="A0AAV7JID8"/>
<protein>
    <recommendedName>
        <fullName evidence="9">U5 small nuclear ribonucleoprotein 40 kDa protein</fullName>
    </recommendedName>
    <alternativeName>
        <fullName evidence="10">WD repeat-containing protein 57</fullName>
    </alternativeName>
</protein>
<evidence type="ECO:0000256" key="2">
    <source>
        <dbReference type="ARBA" id="ARBA00022574"/>
    </source>
</evidence>
<dbReference type="InterPro" id="IPR019775">
    <property type="entry name" value="WD40_repeat_CS"/>
</dbReference>
<dbReference type="GO" id="GO:0000375">
    <property type="term" value="P:RNA splicing, via transesterification reactions"/>
    <property type="evidence" value="ECO:0007669"/>
    <property type="project" value="UniProtKB-ARBA"/>
</dbReference>
<dbReference type="Proteomes" id="UP001165289">
    <property type="component" value="Unassembled WGS sequence"/>
</dbReference>
<organism evidence="12 13">
    <name type="scientific">Oopsacas minuta</name>
    <dbReference type="NCBI Taxonomy" id="111878"/>
    <lineage>
        <taxon>Eukaryota</taxon>
        <taxon>Metazoa</taxon>
        <taxon>Porifera</taxon>
        <taxon>Hexactinellida</taxon>
        <taxon>Hexasterophora</taxon>
        <taxon>Lyssacinosida</taxon>
        <taxon>Leucopsacidae</taxon>
        <taxon>Oopsacas</taxon>
    </lineage>
</organism>
<keyword evidence="3" id="KW-0507">mRNA processing</keyword>
<sequence length="352" mass="38732">MAHLPTGDIDGMLSNRIIGNPGEVVVFQPETTLVSQYSSQSQPPRTSSLHSPIMQLTGHEAEINACKFSPNGQNFASGSFDRLIFLWNVYGECENYNVLRGHSGAITDIHYCPDGNRLISCSVDKTICLWDCHTGERIKKMKGHTSFVNSCSPSRRGPQLFASGSDDGTIRVWDPRQKLCVNLFNNTYQVTAVGFGEGGDQLFSGGIDNQVHVWDLRRDAVIYKLSGHSDTITGLCLSPEGGRLLTNSMDNTLRVWDVRAYVSGARELKQLLGVQHTFEKKLLRCSWTPDGGKVAAGSGDQCVYIWNVESGHTLYKLPGHTGSVNDVDFHPHEPILLSGSSDKNLFLGELML</sequence>
<keyword evidence="4" id="KW-0677">Repeat</keyword>
<evidence type="ECO:0000313" key="13">
    <source>
        <dbReference type="Proteomes" id="UP001165289"/>
    </source>
</evidence>
<feature type="repeat" description="WD" evidence="11">
    <location>
        <begin position="317"/>
        <end position="352"/>
    </location>
</feature>
<comment type="subunit">
    <text evidence="8">Component of the pre-catalytic and catalytic spliceosome complexes. Component of the postcatalytic spliceosome P complex. Part of the U5 snRNP complex. Interacts with PRPF8. Component of the U4/U6-U5 tri-snRNP complex composed of the U4, U6 and U5 snRNAs and at least PRPF3, PRPF4, PRPF6, PRPF8, PRPF31, SNRNP200, TXNL4A, WDR57, SNRNP40, DDX23, CD2BP2, PPIH, SNU13, EFTUD2, SART1 and USP39. Component of the minor spliceosome, which splices U12-type introns.</text>
</comment>
<evidence type="ECO:0000256" key="11">
    <source>
        <dbReference type="PROSITE-ProRule" id="PRU00221"/>
    </source>
</evidence>
<comment type="caution">
    <text evidence="12">The sequence shown here is derived from an EMBL/GenBank/DDBJ whole genome shotgun (WGS) entry which is preliminary data.</text>
</comment>
<feature type="repeat" description="WD" evidence="11">
    <location>
        <begin position="141"/>
        <end position="174"/>
    </location>
</feature>
<dbReference type="FunFam" id="2.130.10.10:FF:000229">
    <property type="entry name" value="Small nuclear ribonucleoprotein U5 subunit 40"/>
    <property type="match status" value="1"/>
</dbReference>
<dbReference type="GO" id="GO:0071013">
    <property type="term" value="C:catalytic step 2 spliceosome"/>
    <property type="evidence" value="ECO:0007669"/>
    <property type="project" value="TreeGrafter"/>
</dbReference>
<feature type="repeat" description="WD" evidence="11">
    <location>
        <begin position="183"/>
        <end position="224"/>
    </location>
</feature>
<dbReference type="CDD" id="cd00200">
    <property type="entry name" value="WD40"/>
    <property type="match status" value="1"/>
</dbReference>
<keyword evidence="5" id="KW-0508">mRNA splicing</keyword>
<reference evidence="12 13" key="1">
    <citation type="journal article" date="2023" name="BMC Biol.">
        <title>The compact genome of the sponge Oopsacas minuta (Hexactinellida) is lacking key metazoan core genes.</title>
        <authorList>
            <person name="Santini S."/>
            <person name="Schenkelaars Q."/>
            <person name="Jourda C."/>
            <person name="Duchesne M."/>
            <person name="Belahbib H."/>
            <person name="Rocher C."/>
            <person name="Selva M."/>
            <person name="Riesgo A."/>
            <person name="Vervoort M."/>
            <person name="Leys S.P."/>
            <person name="Kodjabachian L."/>
            <person name="Le Bivic A."/>
            <person name="Borchiellini C."/>
            <person name="Claverie J.M."/>
            <person name="Renard E."/>
        </authorList>
    </citation>
    <scope>NUCLEOTIDE SEQUENCE [LARGE SCALE GENOMIC DNA]</scope>
    <source>
        <strain evidence="12">SPO-2</strain>
    </source>
</reference>
<dbReference type="GO" id="GO:0006397">
    <property type="term" value="P:mRNA processing"/>
    <property type="evidence" value="ECO:0007669"/>
    <property type="project" value="UniProtKB-KW"/>
</dbReference>
<evidence type="ECO:0000256" key="3">
    <source>
        <dbReference type="ARBA" id="ARBA00022664"/>
    </source>
</evidence>
<evidence type="ECO:0000256" key="8">
    <source>
        <dbReference type="ARBA" id="ARBA00064268"/>
    </source>
</evidence>
<evidence type="ECO:0000256" key="4">
    <source>
        <dbReference type="ARBA" id="ARBA00022737"/>
    </source>
</evidence>
<dbReference type="Pfam" id="PF00400">
    <property type="entry name" value="WD40"/>
    <property type="match status" value="7"/>
</dbReference>
<keyword evidence="13" id="KW-1185">Reference proteome</keyword>
<dbReference type="PROSITE" id="PS50294">
    <property type="entry name" value="WD_REPEATS_REGION"/>
    <property type="match status" value="6"/>
</dbReference>
<dbReference type="PANTHER" id="PTHR44006">
    <property type="entry name" value="U5 SMALL NUCLEAR RIBONUCLEOPROTEIN 40 KDA PROTEIN"/>
    <property type="match status" value="1"/>
</dbReference>
<feature type="repeat" description="WD" evidence="11">
    <location>
        <begin position="286"/>
        <end position="316"/>
    </location>
</feature>
<dbReference type="InterPro" id="IPR001680">
    <property type="entry name" value="WD40_rpt"/>
</dbReference>
<dbReference type="PANTHER" id="PTHR44006:SF1">
    <property type="entry name" value="U5 SMALL NUCLEAR RIBONUCLEOPROTEIN 40 KDA PROTEIN"/>
    <property type="match status" value="1"/>
</dbReference>
<feature type="repeat" description="WD" evidence="11">
    <location>
        <begin position="99"/>
        <end position="140"/>
    </location>
</feature>
<keyword evidence="6" id="KW-0539">Nucleus</keyword>
<dbReference type="InterPro" id="IPR015943">
    <property type="entry name" value="WD40/YVTN_repeat-like_dom_sf"/>
</dbReference>
<dbReference type="InterPro" id="IPR036322">
    <property type="entry name" value="WD40_repeat_dom_sf"/>
</dbReference>
<evidence type="ECO:0000256" key="5">
    <source>
        <dbReference type="ARBA" id="ARBA00023187"/>
    </source>
</evidence>
<evidence type="ECO:0000256" key="6">
    <source>
        <dbReference type="ARBA" id="ARBA00023242"/>
    </source>
</evidence>
<feature type="repeat" description="WD" evidence="11">
    <location>
        <begin position="56"/>
        <end position="89"/>
    </location>
</feature>
<dbReference type="SMART" id="SM00320">
    <property type="entry name" value="WD40"/>
    <property type="match status" value="7"/>
</dbReference>
<proteinExistence type="predicted"/>
<keyword evidence="2 11" id="KW-0853">WD repeat</keyword>
<evidence type="ECO:0000256" key="1">
    <source>
        <dbReference type="ARBA" id="ARBA00004123"/>
    </source>
</evidence>
<name>A0AAV7JID8_9METZ</name>
<evidence type="ECO:0000256" key="10">
    <source>
        <dbReference type="ARBA" id="ARBA00075772"/>
    </source>
</evidence>
<dbReference type="InterPro" id="IPR020472">
    <property type="entry name" value="WD40_PAC1"/>
</dbReference>
<dbReference type="PRINTS" id="PR00320">
    <property type="entry name" value="GPROTEINBRPT"/>
</dbReference>
<dbReference type="SUPFAM" id="SSF50978">
    <property type="entry name" value="WD40 repeat-like"/>
    <property type="match status" value="1"/>
</dbReference>
<dbReference type="Gene3D" id="2.130.10.10">
    <property type="entry name" value="YVTN repeat-like/Quinoprotein amine dehydrogenase"/>
    <property type="match status" value="1"/>
</dbReference>
<evidence type="ECO:0000256" key="7">
    <source>
        <dbReference type="ARBA" id="ARBA00057342"/>
    </source>
</evidence>
<evidence type="ECO:0000256" key="9">
    <source>
        <dbReference type="ARBA" id="ARBA00073554"/>
    </source>
</evidence>
<dbReference type="GO" id="GO:0005682">
    <property type="term" value="C:U5 snRNP"/>
    <property type="evidence" value="ECO:0007669"/>
    <property type="project" value="UniProtKB-ARBA"/>
</dbReference>
<keyword evidence="12" id="KW-0687">Ribonucleoprotein</keyword>
<comment type="function">
    <text evidence="7">Required for pre-mRNA splicing as component of the activated spliceosome. Component of the U5 small nuclear ribonucleoprotein (snRNP) complex and the U4/U6-U5 tri-snRNP complex, building blocks of the spliceosome. As a component of the minor spliceosome, involved in the splicing of U12-type introns in pre-mRNAs.</text>
</comment>
<dbReference type="EMBL" id="JAKMXF010000327">
    <property type="protein sequence ID" value="KAI6648673.1"/>
    <property type="molecule type" value="Genomic_DNA"/>
</dbReference>
<feature type="repeat" description="WD" evidence="11">
    <location>
        <begin position="225"/>
        <end position="259"/>
    </location>
</feature>
<dbReference type="PROSITE" id="PS00678">
    <property type="entry name" value="WD_REPEATS_1"/>
    <property type="match status" value="2"/>
</dbReference>
<comment type="subcellular location">
    <subcellularLocation>
        <location evidence="1">Nucleus</location>
    </subcellularLocation>
</comment>
<accession>A0AAV7JID8</accession>
<gene>
    <name evidence="12" type="ORF">LOD99_7900</name>
</gene>
<dbReference type="PROSITE" id="PS50082">
    <property type="entry name" value="WD_REPEATS_2"/>
    <property type="match status" value="7"/>
</dbReference>
<evidence type="ECO:0000313" key="12">
    <source>
        <dbReference type="EMBL" id="KAI6648673.1"/>
    </source>
</evidence>
<dbReference type="InterPro" id="IPR052234">
    <property type="entry name" value="U5_snRNP_Component"/>
</dbReference>